<keyword evidence="9" id="KW-0804">Transcription</keyword>
<dbReference type="GO" id="GO:0000976">
    <property type="term" value="F:transcription cis-regulatory region binding"/>
    <property type="evidence" value="ECO:0007669"/>
    <property type="project" value="UniProtKB-ARBA"/>
</dbReference>
<sequence length="656" mass="72402">MGVLEMEALPLGFRFRPTDEELISHYLRLKINGRHSEVEVIPEIDVCKWEPWDLPDLSVIKTDDPEWFFFCPRDRKYPNGHRSNRATDAGYWKATGKDRTIKSRKSGGAAAGLIGMKKTLVFYRGRAPKGERTHWIMHEYRATEQDLDGTGPGQAAYVLCRLFRKAEEKPEVVKYDEVEQTGLSPTAKSSPDEALSDVVPETPVSNVQVKSQSDGIKRWLTDELDKMTPSTQMPVESCSNSYIASDVEDGNTDGTPLEVNPLLESGPKFYDLPCDPTDHKGLFPEQTQLKTGQAPYMDSPFACDFGNDLEGLLFHDAGEHEITLSDLLDEVFNNQDDSCEESTSQKNSVGSEIPFDPPFNLSQPVLGVKDNVWYDDLVDNNNWMDALPLWGPSGAVASNNMAESTGESFNSNGGTPIKIRTRDSQVLPHSSDYGAQGTAPRRLRLAVDRANQLPRSVKLEGADEGMRGTGSNAEEEVQSTAEESSVNHNDNTIVGTNIKIRTRQPRHQPGSENSIVQGIAPRRIRLQMNSQSGSTRDDEVKTSSFDEEVQSAPTKVKEETDNISDHNEPERDGQLPAHDKMTEIVEEPCTNLTLGSKPGGESRSHVMAPASLGIPSVRPASRSRLSLLFAVGMSLVIVLAVVFSGGVQRYIKLDIA</sequence>
<feature type="compositionally biased region" description="Basic and acidic residues" evidence="11">
    <location>
        <begin position="457"/>
        <end position="466"/>
    </location>
</feature>
<dbReference type="AlphaFoldDB" id="A0A059C368"/>
<dbReference type="GO" id="GO:0006355">
    <property type="term" value="P:regulation of DNA-templated transcription"/>
    <property type="evidence" value="ECO:0007669"/>
    <property type="project" value="InterPro"/>
</dbReference>
<feature type="region of interest" description="Disordered" evidence="11">
    <location>
        <begin position="455"/>
        <end position="489"/>
    </location>
</feature>
<dbReference type="FunFam" id="2.170.150.80:FF:000002">
    <property type="entry name" value="Nac domain-containing protein 86"/>
    <property type="match status" value="1"/>
</dbReference>
<evidence type="ECO:0000256" key="12">
    <source>
        <dbReference type="SAM" id="Phobius"/>
    </source>
</evidence>
<dbReference type="Gene3D" id="2.170.150.80">
    <property type="entry name" value="NAC domain"/>
    <property type="match status" value="1"/>
</dbReference>
<keyword evidence="10" id="KW-0539">Nucleus</keyword>
<reference evidence="14" key="1">
    <citation type="submission" date="2013-07" db="EMBL/GenBank/DDBJ databases">
        <title>The genome of Eucalyptus grandis.</title>
        <authorList>
            <person name="Schmutz J."/>
            <person name="Hayes R."/>
            <person name="Myburg A."/>
            <person name="Tuskan G."/>
            <person name="Grattapaglia D."/>
            <person name="Rokhsar D.S."/>
        </authorList>
    </citation>
    <scope>NUCLEOTIDE SEQUENCE</scope>
    <source>
        <tissue evidence="14">Leaf extractions</tissue>
    </source>
</reference>
<dbReference type="OMA" id="CIGMKKT"/>
<dbReference type="GO" id="GO:0016020">
    <property type="term" value="C:membrane"/>
    <property type="evidence" value="ECO:0007669"/>
    <property type="project" value="UniProtKB-SubCell"/>
</dbReference>
<evidence type="ECO:0000256" key="11">
    <source>
        <dbReference type="SAM" id="MobiDB-lite"/>
    </source>
</evidence>
<dbReference type="InterPro" id="IPR003441">
    <property type="entry name" value="NAC-dom"/>
</dbReference>
<keyword evidence="6" id="KW-0238">DNA-binding</keyword>
<keyword evidence="5" id="KW-0805">Transcription regulation</keyword>
<keyword evidence="8" id="KW-0010">Activator</keyword>
<dbReference type="InterPro" id="IPR036093">
    <property type="entry name" value="NAC_dom_sf"/>
</dbReference>
<dbReference type="KEGG" id="egr:104444143"/>
<evidence type="ECO:0000256" key="1">
    <source>
        <dbReference type="ARBA" id="ARBA00004123"/>
    </source>
</evidence>
<keyword evidence="3 12" id="KW-0812">Transmembrane</keyword>
<gene>
    <name evidence="14" type="ORF">EUGRSUZ_E01095</name>
</gene>
<dbReference type="GO" id="GO:0005634">
    <property type="term" value="C:nucleus"/>
    <property type="evidence" value="ECO:0007669"/>
    <property type="project" value="UniProtKB-SubCell"/>
</dbReference>
<evidence type="ECO:0000256" key="3">
    <source>
        <dbReference type="ARBA" id="ARBA00022692"/>
    </source>
</evidence>
<feature type="compositionally biased region" description="Basic and acidic residues" evidence="11">
    <location>
        <begin position="555"/>
        <end position="577"/>
    </location>
</feature>
<feature type="transmembrane region" description="Helical" evidence="12">
    <location>
        <begin position="625"/>
        <end position="647"/>
    </location>
</feature>
<organism evidence="14">
    <name type="scientific">Eucalyptus grandis</name>
    <name type="common">Flooded gum</name>
    <dbReference type="NCBI Taxonomy" id="71139"/>
    <lineage>
        <taxon>Eukaryota</taxon>
        <taxon>Viridiplantae</taxon>
        <taxon>Streptophyta</taxon>
        <taxon>Embryophyta</taxon>
        <taxon>Tracheophyta</taxon>
        <taxon>Spermatophyta</taxon>
        <taxon>Magnoliopsida</taxon>
        <taxon>eudicotyledons</taxon>
        <taxon>Gunneridae</taxon>
        <taxon>Pentapetalae</taxon>
        <taxon>rosids</taxon>
        <taxon>malvids</taxon>
        <taxon>Myrtales</taxon>
        <taxon>Myrtaceae</taxon>
        <taxon>Myrtoideae</taxon>
        <taxon>Eucalypteae</taxon>
        <taxon>Eucalyptus</taxon>
    </lineage>
</organism>
<comment type="subcellular location">
    <subcellularLocation>
        <location evidence="2">Membrane</location>
        <topology evidence="2">Single-pass membrane protein</topology>
    </subcellularLocation>
    <subcellularLocation>
        <location evidence="1">Nucleus</location>
    </subcellularLocation>
</comment>
<dbReference type="eggNOG" id="ENOG502QQI4">
    <property type="taxonomic scope" value="Eukaryota"/>
</dbReference>
<dbReference type="PROSITE" id="PS51005">
    <property type="entry name" value="NAC"/>
    <property type="match status" value="1"/>
</dbReference>
<evidence type="ECO:0000259" key="13">
    <source>
        <dbReference type="PROSITE" id="PS51005"/>
    </source>
</evidence>
<dbReference type="EMBL" id="KK198757">
    <property type="protein sequence ID" value="KCW72636.1"/>
    <property type="molecule type" value="Genomic_DNA"/>
</dbReference>
<dbReference type="InParanoid" id="A0A059C368"/>
<dbReference type="PANTHER" id="PTHR31744:SF216">
    <property type="entry name" value="NAC TRANSCRIPTION FACTOR"/>
    <property type="match status" value="1"/>
</dbReference>
<keyword evidence="4 12" id="KW-1133">Transmembrane helix</keyword>
<protein>
    <recommendedName>
        <fullName evidence="13">NAC domain-containing protein</fullName>
    </recommendedName>
</protein>
<dbReference type="OrthoDB" id="737278at2759"/>
<proteinExistence type="predicted"/>
<evidence type="ECO:0000256" key="5">
    <source>
        <dbReference type="ARBA" id="ARBA00023015"/>
    </source>
</evidence>
<evidence type="ECO:0000256" key="2">
    <source>
        <dbReference type="ARBA" id="ARBA00004167"/>
    </source>
</evidence>
<feature type="compositionally biased region" description="Polar residues" evidence="11">
    <location>
        <begin position="478"/>
        <end position="489"/>
    </location>
</feature>
<keyword evidence="7 12" id="KW-0472">Membrane</keyword>
<dbReference type="Pfam" id="PF02365">
    <property type="entry name" value="NAM"/>
    <property type="match status" value="1"/>
</dbReference>
<evidence type="ECO:0000256" key="6">
    <source>
        <dbReference type="ARBA" id="ARBA00023125"/>
    </source>
</evidence>
<feature type="region of interest" description="Disordered" evidence="11">
    <location>
        <begin position="528"/>
        <end position="577"/>
    </location>
</feature>
<evidence type="ECO:0000256" key="8">
    <source>
        <dbReference type="ARBA" id="ARBA00023159"/>
    </source>
</evidence>
<evidence type="ECO:0000256" key="7">
    <source>
        <dbReference type="ARBA" id="ARBA00023136"/>
    </source>
</evidence>
<evidence type="ECO:0000256" key="10">
    <source>
        <dbReference type="ARBA" id="ARBA00023242"/>
    </source>
</evidence>
<dbReference type="FunCoup" id="A0A059C368">
    <property type="interactions" value="625"/>
</dbReference>
<dbReference type="Gramene" id="KCW72636">
    <property type="protein sequence ID" value="KCW72636"/>
    <property type="gene ID" value="EUGRSUZ_E01095"/>
</dbReference>
<evidence type="ECO:0000313" key="14">
    <source>
        <dbReference type="EMBL" id="KCW72636.1"/>
    </source>
</evidence>
<dbReference type="STRING" id="71139.A0A059C368"/>
<feature type="domain" description="NAC" evidence="13">
    <location>
        <begin position="9"/>
        <end position="165"/>
    </location>
</feature>
<dbReference type="SUPFAM" id="SSF101941">
    <property type="entry name" value="NAC domain"/>
    <property type="match status" value="1"/>
</dbReference>
<evidence type="ECO:0000256" key="4">
    <source>
        <dbReference type="ARBA" id="ARBA00022989"/>
    </source>
</evidence>
<evidence type="ECO:0000256" key="9">
    <source>
        <dbReference type="ARBA" id="ARBA00023163"/>
    </source>
</evidence>
<accession>A0A059C368</accession>
<name>A0A059C368_EUCGR</name>
<dbReference type="PANTHER" id="PTHR31744">
    <property type="entry name" value="PROTEIN CUP-SHAPED COTYLEDON 2-RELATED"/>
    <property type="match status" value="1"/>
</dbReference>